<dbReference type="InterPro" id="IPR042261">
    <property type="entry name" value="Lsr2-like_dimerization"/>
</dbReference>
<dbReference type="Proteomes" id="UP000321261">
    <property type="component" value="Unassembled WGS sequence"/>
</dbReference>
<dbReference type="InterPro" id="IPR036625">
    <property type="entry name" value="E3-bd_dom_sf"/>
</dbReference>
<gene>
    <name evidence="5" type="ORF">FHX44_112761</name>
</gene>
<feature type="domain" description="Lsr2 dimerization" evidence="3">
    <location>
        <begin position="1"/>
        <end position="58"/>
    </location>
</feature>
<evidence type="ECO:0000256" key="2">
    <source>
        <dbReference type="SAM" id="MobiDB-lite"/>
    </source>
</evidence>
<reference evidence="5 6" key="1">
    <citation type="submission" date="2019-06" db="EMBL/GenBank/DDBJ databases">
        <title>Sequencing the genomes of 1000 actinobacteria strains.</title>
        <authorList>
            <person name="Klenk H.-P."/>
        </authorList>
    </citation>
    <scope>NUCLEOTIDE SEQUENCE [LARGE SCALE GENOMIC DNA]</scope>
    <source>
        <strain evidence="5 6">DSM 45671</strain>
    </source>
</reference>
<dbReference type="Gene3D" id="4.10.320.10">
    <property type="entry name" value="E3-binding domain"/>
    <property type="match status" value="1"/>
</dbReference>
<comment type="caution">
    <text evidence="5">The sequence shown here is derived from an EMBL/GenBank/DDBJ whole genome shotgun (WGS) entry which is preliminary data.</text>
</comment>
<evidence type="ECO:0000259" key="3">
    <source>
        <dbReference type="Pfam" id="PF11774"/>
    </source>
</evidence>
<dbReference type="Gene3D" id="3.30.60.230">
    <property type="entry name" value="Lsr2, dimerization domain"/>
    <property type="match status" value="1"/>
</dbReference>
<evidence type="ECO:0000256" key="1">
    <source>
        <dbReference type="ARBA" id="ARBA00023125"/>
    </source>
</evidence>
<feature type="region of interest" description="Disordered" evidence="2">
    <location>
        <begin position="53"/>
        <end position="83"/>
    </location>
</feature>
<accession>A0A561SPU1</accession>
<evidence type="ECO:0000313" key="5">
    <source>
        <dbReference type="EMBL" id="TWF76863.1"/>
    </source>
</evidence>
<keyword evidence="1" id="KW-0238">DNA-binding</keyword>
<dbReference type="OrthoDB" id="4113332at2"/>
<protein>
    <submittedName>
        <fullName evidence="5">Lsr2 protein</fullName>
    </submittedName>
</protein>
<organism evidence="5 6">
    <name type="scientific">Pseudonocardia hierapolitana</name>
    <dbReference type="NCBI Taxonomy" id="1128676"/>
    <lineage>
        <taxon>Bacteria</taxon>
        <taxon>Bacillati</taxon>
        <taxon>Actinomycetota</taxon>
        <taxon>Actinomycetes</taxon>
        <taxon>Pseudonocardiales</taxon>
        <taxon>Pseudonocardiaceae</taxon>
        <taxon>Pseudonocardia</taxon>
    </lineage>
</organism>
<dbReference type="Pfam" id="PF11774">
    <property type="entry name" value="Lsr2"/>
    <property type="match status" value="1"/>
</dbReference>
<feature type="compositionally biased region" description="Low complexity" evidence="2">
    <location>
        <begin position="65"/>
        <end position="74"/>
    </location>
</feature>
<dbReference type="InterPro" id="IPR055370">
    <property type="entry name" value="Lsr2_DNA-bd"/>
</dbReference>
<keyword evidence="6" id="KW-1185">Reference proteome</keyword>
<dbReference type="GO" id="GO:0003677">
    <property type="term" value="F:DNA binding"/>
    <property type="evidence" value="ECO:0007669"/>
    <property type="project" value="UniProtKB-KW"/>
</dbReference>
<name>A0A561SPU1_9PSEU</name>
<dbReference type="Pfam" id="PF23359">
    <property type="entry name" value="Lsr2_DNA-bd"/>
    <property type="match status" value="1"/>
</dbReference>
<evidence type="ECO:0000259" key="4">
    <source>
        <dbReference type="Pfam" id="PF23359"/>
    </source>
</evidence>
<feature type="domain" description="Lsr2 DNA-binding" evidence="4">
    <location>
        <begin position="77"/>
        <end position="113"/>
    </location>
</feature>
<dbReference type="InterPro" id="IPR024412">
    <property type="entry name" value="Lsr2_dim_dom"/>
</dbReference>
<dbReference type="EMBL" id="VIWU01000001">
    <property type="protein sequence ID" value="TWF76863.1"/>
    <property type="molecule type" value="Genomic_DNA"/>
</dbReference>
<sequence length="114" mass="12476">MATQTTVTLVDDLDGGNADEQVEFTVDGKSYAIDLSASNSRELREVFAPYISAGRRTGGRRRNSPAPDTAARPAPRTDREQNQAIRDWAQKQGLKVSERGRISTSVLEAFKAAH</sequence>
<dbReference type="AlphaFoldDB" id="A0A561SPU1"/>
<proteinExistence type="predicted"/>
<evidence type="ECO:0000313" key="6">
    <source>
        <dbReference type="Proteomes" id="UP000321261"/>
    </source>
</evidence>
<dbReference type="RefSeq" id="WP_147256140.1">
    <property type="nucleotide sequence ID" value="NZ_VIWU01000001.1"/>
</dbReference>
<dbReference type="GO" id="GO:0016746">
    <property type="term" value="F:acyltransferase activity"/>
    <property type="evidence" value="ECO:0007669"/>
    <property type="project" value="InterPro"/>
</dbReference>